<dbReference type="InterPro" id="IPR052022">
    <property type="entry name" value="26kDa_periplasmic_antigen"/>
</dbReference>
<name>A0A1F4T818_UNCSA</name>
<sequence length="231" mass="24413">MKNALFILLALLCLALSATAAKEQSIIVNGFGSVQVEPDTANVQLGVECSGKSAQAAQAENARLMKQVMEAVEKNGIAKKKVKTSNFNIWPEVKYEQNQPPKTVGYRCGNQVNITIEDLALISKVIDSGIAAGANNVRGLNFTRQDDKEAKRSALSQAVEAAGEKAQTIAKAAGLKIIGTQSIVEGGARVVYPQENQMRALAGLQADNAETPVSPGLIEITGSVSITYAVE</sequence>
<reference evidence="2 3" key="1">
    <citation type="journal article" date="2016" name="Nat. Commun.">
        <title>Thousands of microbial genomes shed light on interconnected biogeochemical processes in an aquifer system.</title>
        <authorList>
            <person name="Anantharaman K."/>
            <person name="Brown C.T."/>
            <person name="Hug L.A."/>
            <person name="Sharon I."/>
            <person name="Castelle C.J."/>
            <person name="Probst A.J."/>
            <person name="Thomas B.C."/>
            <person name="Singh A."/>
            <person name="Wilkins M.J."/>
            <person name="Karaoz U."/>
            <person name="Brodie E.L."/>
            <person name="Williams K.H."/>
            <person name="Hubbard S.S."/>
            <person name="Banfield J.F."/>
        </authorList>
    </citation>
    <scope>NUCLEOTIDE SEQUENCE [LARGE SCALE GENOMIC DNA]</scope>
</reference>
<dbReference type="AlphaFoldDB" id="A0A1F4T818"/>
<evidence type="ECO:0000313" key="3">
    <source>
        <dbReference type="Proteomes" id="UP000178602"/>
    </source>
</evidence>
<proteinExistence type="predicted"/>
<dbReference type="EMBL" id="MEUG01000001">
    <property type="protein sequence ID" value="OGC28806.1"/>
    <property type="molecule type" value="Genomic_DNA"/>
</dbReference>
<feature type="signal peptide" evidence="1">
    <location>
        <begin position="1"/>
        <end position="20"/>
    </location>
</feature>
<dbReference type="InterPro" id="IPR007497">
    <property type="entry name" value="SIMPL/DUF541"/>
</dbReference>
<comment type="caution">
    <text evidence="2">The sequence shown here is derived from an EMBL/GenBank/DDBJ whole genome shotgun (WGS) entry which is preliminary data.</text>
</comment>
<protein>
    <recommendedName>
        <fullName evidence="4">SIMPL domain-containing protein</fullName>
    </recommendedName>
</protein>
<accession>A0A1F4T818</accession>
<dbReference type="GO" id="GO:0006974">
    <property type="term" value="P:DNA damage response"/>
    <property type="evidence" value="ECO:0007669"/>
    <property type="project" value="TreeGrafter"/>
</dbReference>
<dbReference type="PANTHER" id="PTHR34387">
    <property type="entry name" value="SLR1258 PROTEIN"/>
    <property type="match status" value="1"/>
</dbReference>
<dbReference type="Gene3D" id="3.30.110.170">
    <property type="entry name" value="Protein of unknown function (DUF541), domain 1"/>
    <property type="match status" value="1"/>
</dbReference>
<gene>
    <name evidence="2" type="ORF">A3K49_07675</name>
</gene>
<organism evidence="2 3">
    <name type="scientific">candidate division WOR-1 bacterium RIFOXYC12_FULL_54_18</name>
    <dbReference type="NCBI Taxonomy" id="1802584"/>
    <lineage>
        <taxon>Bacteria</taxon>
        <taxon>Bacillati</taxon>
        <taxon>Saganbacteria</taxon>
    </lineage>
</organism>
<feature type="chain" id="PRO_5009514549" description="SIMPL domain-containing protein" evidence="1">
    <location>
        <begin position="21"/>
        <end position="231"/>
    </location>
</feature>
<evidence type="ECO:0000313" key="2">
    <source>
        <dbReference type="EMBL" id="OGC28806.1"/>
    </source>
</evidence>
<dbReference type="PANTHER" id="PTHR34387:SF2">
    <property type="entry name" value="SLR1258 PROTEIN"/>
    <property type="match status" value="1"/>
</dbReference>
<evidence type="ECO:0000256" key="1">
    <source>
        <dbReference type="SAM" id="SignalP"/>
    </source>
</evidence>
<dbReference type="Pfam" id="PF04402">
    <property type="entry name" value="SIMPL"/>
    <property type="match status" value="1"/>
</dbReference>
<keyword evidence="1" id="KW-0732">Signal</keyword>
<evidence type="ECO:0008006" key="4">
    <source>
        <dbReference type="Google" id="ProtNLM"/>
    </source>
</evidence>
<dbReference type="Proteomes" id="UP000178602">
    <property type="component" value="Unassembled WGS sequence"/>
</dbReference>
<dbReference type="Gene3D" id="3.30.70.2970">
    <property type="entry name" value="Protein of unknown function (DUF541), domain 2"/>
    <property type="match status" value="1"/>
</dbReference>